<feature type="non-terminal residue" evidence="2">
    <location>
        <position position="365"/>
    </location>
</feature>
<reference evidence="2" key="1">
    <citation type="submission" date="2022-12" db="EMBL/GenBank/DDBJ databases">
        <title>Genome sequence of HCMS5-2.</title>
        <authorList>
            <person name="Woo H."/>
        </authorList>
    </citation>
    <scope>NUCLEOTIDE SEQUENCE</scope>
    <source>
        <strain evidence="2">HCMS5-2</strain>
    </source>
</reference>
<dbReference type="EMBL" id="JAPWGM010000012">
    <property type="protein sequence ID" value="MCZ4245932.1"/>
    <property type="molecule type" value="Genomic_DNA"/>
</dbReference>
<name>A0ABT4LDD8_9SPHI</name>
<feature type="signal peptide" evidence="1">
    <location>
        <begin position="1"/>
        <end position="23"/>
    </location>
</feature>
<organism evidence="2 3">
    <name type="scientific">Pedobacter punctiformis</name>
    <dbReference type="NCBI Taxonomy" id="3004097"/>
    <lineage>
        <taxon>Bacteria</taxon>
        <taxon>Pseudomonadati</taxon>
        <taxon>Bacteroidota</taxon>
        <taxon>Sphingobacteriia</taxon>
        <taxon>Sphingobacteriales</taxon>
        <taxon>Sphingobacteriaceae</taxon>
        <taxon>Pedobacter</taxon>
    </lineage>
</organism>
<evidence type="ECO:0000256" key="1">
    <source>
        <dbReference type="SAM" id="SignalP"/>
    </source>
</evidence>
<feature type="chain" id="PRO_5045092863" evidence="1">
    <location>
        <begin position="24"/>
        <end position="365"/>
    </location>
</feature>
<protein>
    <submittedName>
        <fullName evidence="2">Uncharacterized protein</fullName>
    </submittedName>
</protein>
<gene>
    <name evidence="2" type="ORF">O0955_18130</name>
</gene>
<accession>A0ABT4LDD8</accession>
<evidence type="ECO:0000313" key="3">
    <source>
        <dbReference type="Proteomes" id="UP001144347"/>
    </source>
</evidence>
<sequence>MKQILLKVLMPVLLLISSMGLYAQSGSGSMTVDESVVVVSAGTTEQRFSEGTYFGPKANWEINGTLEIYSKNVWIAPGATFSGTGKIIIYNPGTNPFYPAMASGPTNIDGNNGNFINLIIEHRNTENILLADVADPGYGTANPSGALSAELNIGGTLDLAVDRADIILNGHNLAFNSAGKLTGYSKERMVVTGNSLAGHMIKDYAGSDGFVFPVGIAEGDYTPATLTPGSAGKLFVSVQDYAGADKAVKDPALGMNRTWHIYGSPSLSANMILQHNSNTNGSLFKDANAAIARYLSGDKWDILKGTNPAAGVHTRNNVAIVTDMVANGGYFTKLAVSGSSLFIPNLYTPNGDGTNDTFEIRGLEL</sequence>
<evidence type="ECO:0000313" key="2">
    <source>
        <dbReference type="EMBL" id="MCZ4245932.1"/>
    </source>
</evidence>
<proteinExistence type="predicted"/>
<comment type="caution">
    <text evidence="2">The sequence shown here is derived from an EMBL/GenBank/DDBJ whole genome shotgun (WGS) entry which is preliminary data.</text>
</comment>
<keyword evidence="3" id="KW-1185">Reference proteome</keyword>
<keyword evidence="1" id="KW-0732">Signal</keyword>
<dbReference type="Proteomes" id="UP001144347">
    <property type="component" value="Unassembled WGS sequence"/>
</dbReference>